<name>A0A2L2TPS1_9HYPO</name>
<dbReference type="OrthoDB" id="10392188at2759"/>
<dbReference type="AlphaFoldDB" id="A0A2L2TPS1"/>
<dbReference type="EMBL" id="LN649231">
    <property type="protein sequence ID" value="CEI67851.1"/>
    <property type="molecule type" value="Genomic_DNA"/>
</dbReference>
<keyword evidence="3" id="KW-1185">Reference proteome</keyword>
<sequence>MVQLVPYEGLWRDYSEDGLGQLILTIRIRYGAYLISAMTLLISLAGSRLWTIMAYGLHQSRIGHKTRFDPVQLQIQTLLRNNVTAFSAMNDAFSLSRA</sequence>
<dbReference type="Proteomes" id="UP000245910">
    <property type="component" value="Chromosome III"/>
</dbReference>
<evidence type="ECO:0000256" key="1">
    <source>
        <dbReference type="SAM" id="Phobius"/>
    </source>
</evidence>
<proteinExistence type="predicted"/>
<keyword evidence="1" id="KW-1133">Transmembrane helix</keyword>
<organism evidence="2 3">
    <name type="scientific">Fusarium venenatum</name>
    <dbReference type="NCBI Taxonomy" id="56646"/>
    <lineage>
        <taxon>Eukaryota</taxon>
        <taxon>Fungi</taxon>
        <taxon>Dikarya</taxon>
        <taxon>Ascomycota</taxon>
        <taxon>Pezizomycotina</taxon>
        <taxon>Sordariomycetes</taxon>
        <taxon>Hypocreomycetidae</taxon>
        <taxon>Hypocreales</taxon>
        <taxon>Nectriaceae</taxon>
        <taxon>Fusarium</taxon>
    </lineage>
</organism>
<evidence type="ECO:0000313" key="3">
    <source>
        <dbReference type="Proteomes" id="UP000245910"/>
    </source>
</evidence>
<evidence type="ECO:0000313" key="2">
    <source>
        <dbReference type="EMBL" id="CEI67851.1"/>
    </source>
</evidence>
<keyword evidence="1" id="KW-0472">Membrane</keyword>
<reference evidence="3" key="1">
    <citation type="submission" date="2014-10" db="EMBL/GenBank/DDBJ databases">
        <authorList>
            <person name="King R."/>
        </authorList>
    </citation>
    <scope>NUCLEOTIDE SEQUENCE [LARGE SCALE GENOMIC DNA]</scope>
    <source>
        <strain evidence="3">A3/5</strain>
    </source>
</reference>
<protein>
    <submittedName>
        <fullName evidence="2">Uncharacterized protein</fullName>
    </submittedName>
</protein>
<feature type="transmembrane region" description="Helical" evidence="1">
    <location>
        <begin position="30"/>
        <end position="57"/>
    </location>
</feature>
<accession>A0A2L2TPS1</accession>
<keyword evidence="1" id="KW-0812">Transmembrane</keyword>